<dbReference type="RefSeq" id="WP_194028005.1">
    <property type="nucleotide sequence ID" value="NZ_JADEWZ010000003.1"/>
</dbReference>
<dbReference type="FunFam" id="1.10.1040.10:FF:000017">
    <property type="entry name" value="2-dehydropantoate 2-reductase"/>
    <property type="match status" value="1"/>
</dbReference>
<dbReference type="EC" id="1.1.1.169" evidence="4"/>
<dbReference type="NCBIfam" id="TIGR00745">
    <property type="entry name" value="apbA_panE"/>
    <property type="match status" value="1"/>
</dbReference>
<dbReference type="InterPro" id="IPR051402">
    <property type="entry name" value="KPR-Related"/>
</dbReference>
<sequence>MSRCYGIIGTGAIGGYYGACLQQAGFPVHFLLRSDYEWVKAKGLRIESVNGDFTLPRVNAYNDPAQMPACDVVLVALKTTQNQTLPQILPSLVGEGSTVVLLQNGLGIEEEVAKIPSVGRVLGGLCFICSNKIGAGHIRHLDYGQVTLGEYAQNNEPCGITMVMQEIEQDFKRAGIETQLSEDLHLSRWQKLVWNISYNGLSVVLDATTEEIMANENSRVLVRQLMEEVAIGAKTRDRAITPDFIEKMLDYTTKMKPYKTSMKLDYDSHRPLEIEAIFGNPLKIAQAANTDLPRIRMLYQQLQFLEVMNCSQCNF</sequence>
<dbReference type="SUPFAM" id="SSF51735">
    <property type="entry name" value="NAD(P)-binding Rossmann-fold domains"/>
    <property type="match status" value="1"/>
</dbReference>
<dbReference type="InterPro" id="IPR008927">
    <property type="entry name" value="6-PGluconate_DH-like_C_sf"/>
</dbReference>
<feature type="domain" description="Ketopantoate reductase N-terminal" evidence="5">
    <location>
        <begin position="6"/>
        <end position="152"/>
    </location>
</feature>
<dbReference type="UniPathway" id="UPA00028">
    <property type="reaction ID" value="UER00004"/>
</dbReference>
<evidence type="ECO:0000256" key="1">
    <source>
        <dbReference type="ARBA" id="ARBA00007870"/>
    </source>
</evidence>
<protein>
    <recommendedName>
        <fullName evidence="4">2-dehydropantoate 2-reductase</fullName>
        <ecNumber evidence="4">1.1.1.169</ecNumber>
    </recommendedName>
    <alternativeName>
        <fullName evidence="4">Ketopantoate reductase</fullName>
    </alternativeName>
</protein>
<dbReference type="Pfam" id="PF02558">
    <property type="entry name" value="ApbA"/>
    <property type="match status" value="1"/>
</dbReference>
<keyword evidence="2 4" id="KW-0521">NADP</keyword>
<evidence type="ECO:0000259" key="5">
    <source>
        <dbReference type="Pfam" id="PF02558"/>
    </source>
</evidence>
<accession>A0A8J7B813</accession>
<dbReference type="Pfam" id="PF08546">
    <property type="entry name" value="ApbA_C"/>
    <property type="match status" value="1"/>
</dbReference>
<comment type="caution">
    <text evidence="7">The sequence shown here is derived from an EMBL/GenBank/DDBJ whole genome shotgun (WGS) entry which is preliminary data.</text>
</comment>
<evidence type="ECO:0000256" key="4">
    <source>
        <dbReference type="RuleBase" id="RU362068"/>
    </source>
</evidence>
<dbReference type="SUPFAM" id="SSF48179">
    <property type="entry name" value="6-phosphogluconate dehydrogenase C-terminal domain-like"/>
    <property type="match status" value="1"/>
</dbReference>
<comment type="function">
    <text evidence="4">Catalyzes the NADPH-dependent reduction of ketopantoate into pantoic acid.</text>
</comment>
<dbReference type="Gene3D" id="3.40.50.720">
    <property type="entry name" value="NAD(P)-binding Rossmann-like Domain"/>
    <property type="match status" value="1"/>
</dbReference>
<dbReference type="PANTHER" id="PTHR21708">
    <property type="entry name" value="PROBABLE 2-DEHYDROPANTOATE 2-REDUCTASE"/>
    <property type="match status" value="1"/>
</dbReference>
<keyword evidence="4" id="KW-0566">Pantothenate biosynthesis</keyword>
<dbReference type="InterPro" id="IPR036291">
    <property type="entry name" value="NAD(P)-bd_dom_sf"/>
</dbReference>
<dbReference type="EMBL" id="JADEWZ010000003">
    <property type="protein sequence ID" value="MBE9114925.1"/>
    <property type="molecule type" value="Genomic_DNA"/>
</dbReference>
<dbReference type="NCBIfam" id="NF004887">
    <property type="entry name" value="PRK06249.1"/>
    <property type="match status" value="1"/>
</dbReference>
<dbReference type="InterPro" id="IPR013332">
    <property type="entry name" value="KPR_N"/>
</dbReference>
<dbReference type="PANTHER" id="PTHR21708:SF26">
    <property type="entry name" value="2-DEHYDROPANTOATE 2-REDUCTASE"/>
    <property type="match status" value="1"/>
</dbReference>
<dbReference type="GO" id="GO:0015940">
    <property type="term" value="P:pantothenate biosynthetic process"/>
    <property type="evidence" value="ECO:0007669"/>
    <property type="project" value="UniProtKB-UniPathway"/>
</dbReference>
<comment type="catalytic activity">
    <reaction evidence="4">
        <text>(R)-pantoate + NADP(+) = 2-dehydropantoate + NADPH + H(+)</text>
        <dbReference type="Rhea" id="RHEA:16233"/>
        <dbReference type="ChEBI" id="CHEBI:11561"/>
        <dbReference type="ChEBI" id="CHEBI:15378"/>
        <dbReference type="ChEBI" id="CHEBI:15980"/>
        <dbReference type="ChEBI" id="CHEBI:57783"/>
        <dbReference type="ChEBI" id="CHEBI:58349"/>
        <dbReference type="EC" id="1.1.1.169"/>
    </reaction>
</comment>
<reference evidence="7" key="1">
    <citation type="submission" date="2020-10" db="EMBL/GenBank/DDBJ databases">
        <authorList>
            <person name="Castelo-Branco R."/>
            <person name="Eusebio N."/>
            <person name="Adriana R."/>
            <person name="Vieira A."/>
            <person name="Brugerolle De Fraissinette N."/>
            <person name="Rezende De Castro R."/>
            <person name="Schneider M.P."/>
            <person name="Vasconcelos V."/>
            <person name="Leao P.N."/>
        </authorList>
    </citation>
    <scope>NUCLEOTIDE SEQUENCE</scope>
    <source>
        <strain evidence="7">LEGE 07157</strain>
    </source>
</reference>
<name>A0A8J7B813_9CYAN</name>
<keyword evidence="8" id="KW-1185">Reference proteome</keyword>
<organism evidence="7 8">
    <name type="scientific">Lusitaniella coriacea LEGE 07157</name>
    <dbReference type="NCBI Taxonomy" id="945747"/>
    <lineage>
        <taxon>Bacteria</taxon>
        <taxon>Bacillati</taxon>
        <taxon>Cyanobacteriota</taxon>
        <taxon>Cyanophyceae</taxon>
        <taxon>Spirulinales</taxon>
        <taxon>Lusitaniellaceae</taxon>
        <taxon>Lusitaniella</taxon>
    </lineage>
</organism>
<keyword evidence="3 4" id="KW-0560">Oxidoreductase</keyword>
<evidence type="ECO:0000256" key="3">
    <source>
        <dbReference type="ARBA" id="ARBA00023002"/>
    </source>
</evidence>
<feature type="domain" description="Ketopantoate reductase C-terminal" evidence="6">
    <location>
        <begin position="184"/>
        <end position="305"/>
    </location>
</feature>
<dbReference type="GO" id="GO:0005737">
    <property type="term" value="C:cytoplasm"/>
    <property type="evidence" value="ECO:0007669"/>
    <property type="project" value="TreeGrafter"/>
</dbReference>
<evidence type="ECO:0000313" key="7">
    <source>
        <dbReference type="EMBL" id="MBE9114925.1"/>
    </source>
</evidence>
<evidence type="ECO:0000259" key="6">
    <source>
        <dbReference type="Pfam" id="PF08546"/>
    </source>
</evidence>
<dbReference type="Gene3D" id="1.10.1040.10">
    <property type="entry name" value="N-(1-d-carboxylethyl)-l-norvaline Dehydrogenase, domain 2"/>
    <property type="match status" value="1"/>
</dbReference>
<dbReference type="InterPro" id="IPR003710">
    <property type="entry name" value="ApbA"/>
</dbReference>
<dbReference type="InterPro" id="IPR013752">
    <property type="entry name" value="KPA_reductase"/>
</dbReference>
<evidence type="ECO:0000313" key="8">
    <source>
        <dbReference type="Proteomes" id="UP000654482"/>
    </source>
</evidence>
<evidence type="ECO:0000256" key="2">
    <source>
        <dbReference type="ARBA" id="ARBA00022857"/>
    </source>
</evidence>
<comment type="similarity">
    <text evidence="1 4">Belongs to the ketopantoate reductase family.</text>
</comment>
<dbReference type="InterPro" id="IPR013328">
    <property type="entry name" value="6PGD_dom2"/>
</dbReference>
<comment type="pathway">
    <text evidence="4">Cofactor biosynthesis; (R)-pantothenate biosynthesis; (R)-pantoate from 3-methyl-2-oxobutanoate: step 2/2.</text>
</comment>
<dbReference type="GO" id="GO:0008677">
    <property type="term" value="F:2-dehydropantoate 2-reductase activity"/>
    <property type="evidence" value="ECO:0007669"/>
    <property type="project" value="UniProtKB-EC"/>
</dbReference>
<gene>
    <name evidence="7" type="ORF">IQ249_03340</name>
</gene>
<dbReference type="AlphaFoldDB" id="A0A8J7B813"/>
<proteinExistence type="inferred from homology"/>
<dbReference type="Proteomes" id="UP000654482">
    <property type="component" value="Unassembled WGS sequence"/>
</dbReference>